<protein>
    <recommendedName>
        <fullName evidence="3">Nucleotidyltransferase</fullName>
    </recommendedName>
</protein>
<sequence>MAQGPTTQEICDIASQAVSIFSANGLRGCLFGSTVSWLHGLDRPPNDVDLVVFTAFHVQAQLKDMLVHTNLNRGFYLAPAATPGADYEVLWYRLPGRSYRGRWRCCKVDVLVPNNRNLTIPVVPHYRVYWSGSLPFMPLIPLLLVKLQGWIARRTEAKEAVDAQDVYLLLQLAVGRREHVWQTNLGWLSTAYIRGATVWISEYVEEYSKTEEGWRMAGFNVHYQGKADDWEIDSD</sequence>
<dbReference type="Gene3D" id="3.30.460.40">
    <property type="match status" value="1"/>
</dbReference>
<dbReference type="Proteomes" id="UP000313359">
    <property type="component" value="Unassembled WGS sequence"/>
</dbReference>
<name>A0A5C2SB97_9APHY</name>
<evidence type="ECO:0008006" key="3">
    <source>
        <dbReference type="Google" id="ProtNLM"/>
    </source>
</evidence>
<keyword evidence="2" id="KW-1185">Reference proteome</keyword>
<reference evidence="1" key="1">
    <citation type="journal article" date="2018" name="Genome Biol. Evol.">
        <title>Genomics and development of Lentinus tigrinus, a white-rot wood-decaying mushroom with dimorphic fruiting bodies.</title>
        <authorList>
            <person name="Wu B."/>
            <person name="Xu Z."/>
            <person name="Knudson A."/>
            <person name="Carlson A."/>
            <person name="Chen N."/>
            <person name="Kovaka S."/>
            <person name="LaButti K."/>
            <person name="Lipzen A."/>
            <person name="Pennachio C."/>
            <person name="Riley R."/>
            <person name="Schakwitz W."/>
            <person name="Umezawa K."/>
            <person name="Ohm R.A."/>
            <person name="Grigoriev I.V."/>
            <person name="Nagy L.G."/>
            <person name="Gibbons J."/>
            <person name="Hibbett D."/>
        </authorList>
    </citation>
    <scope>NUCLEOTIDE SEQUENCE [LARGE SCALE GENOMIC DNA]</scope>
    <source>
        <strain evidence="1">ALCF2SS1-6</strain>
    </source>
</reference>
<accession>A0A5C2SB97</accession>
<dbReference type="EMBL" id="ML122265">
    <property type="protein sequence ID" value="RPD60548.1"/>
    <property type="molecule type" value="Genomic_DNA"/>
</dbReference>
<proteinExistence type="predicted"/>
<dbReference type="OrthoDB" id="3133286at2759"/>
<gene>
    <name evidence="1" type="ORF">L227DRAFT_525714</name>
</gene>
<organism evidence="1 2">
    <name type="scientific">Lentinus tigrinus ALCF2SS1-6</name>
    <dbReference type="NCBI Taxonomy" id="1328759"/>
    <lineage>
        <taxon>Eukaryota</taxon>
        <taxon>Fungi</taxon>
        <taxon>Dikarya</taxon>
        <taxon>Basidiomycota</taxon>
        <taxon>Agaricomycotina</taxon>
        <taxon>Agaricomycetes</taxon>
        <taxon>Polyporales</taxon>
        <taxon>Polyporaceae</taxon>
        <taxon>Lentinus</taxon>
    </lineage>
</organism>
<dbReference type="SUPFAM" id="SSF81301">
    <property type="entry name" value="Nucleotidyltransferase"/>
    <property type="match status" value="1"/>
</dbReference>
<evidence type="ECO:0000313" key="2">
    <source>
        <dbReference type="Proteomes" id="UP000313359"/>
    </source>
</evidence>
<dbReference type="InterPro" id="IPR043519">
    <property type="entry name" value="NT_sf"/>
</dbReference>
<evidence type="ECO:0000313" key="1">
    <source>
        <dbReference type="EMBL" id="RPD60548.1"/>
    </source>
</evidence>
<dbReference type="AlphaFoldDB" id="A0A5C2SB97"/>